<dbReference type="AlphaFoldDB" id="A0AAD9NJF5"/>
<accession>A0AAD9NJF5</accession>
<reference evidence="1" key="1">
    <citation type="journal article" date="2023" name="Mol. Biol. Evol.">
        <title>Third-Generation Sequencing Reveals the Adaptive Role of the Epigenome in Three Deep-Sea Polychaetes.</title>
        <authorList>
            <person name="Perez M."/>
            <person name="Aroh O."/>
            <person name="Sun Y."/>
            <person name="Lan Y."/>
            <person name="Juniper S.K."/>
            <person name="Young C.R."/>
            <person name="Angers B."/>
            <person name="Qian P.Y."/>
        </authorList>
    </citation>
    <scope>NUCLEOTIDE SEQUENCE</scope>
    <source>
        <strain evidence="1">R07B-5</strain>
    </source>
</reference>
<evidence type="ECO:0000313" key="1">
    <source>
        <dbReference type="EMBL" id="KAK2170768.1"/>
    </source>
</evidence>
<evidence type="ECO:0000313" key="2">
    <source>
        <dbReference type="Proteomes" id="UP001209878"/>
    </source>
</evidence>
<dbReference type="EMBL" id="JAODUO010001142">
    <property type="protein sequence ID" value="KAK2170768.1"/>
    <property type="molecule type" value="Genomic_DNA"/>
</dbReference>
<name>A0AAD9NJF5_RIDPI</name>
<protein>
    <submittedName>
        <fullName evidence="1">Uncharacterized protein</fullName>
    </submittedName>
</protein>
<gene>
    <name evidence="1" type="ORF">NP493_1143g01041</name>
</gene>
<comment type="caution">
    <text evidence="1">The sequence shown here is derived from an EMBL/GenBank/DDBJ whole genome shotgun (WGS) entry which is preliminary data.</text>
</comment>
<organism evidence="1 2">
    <name type="scientific">Ridgeia piscesae</name>
    <name type="common">Tubeworm</name>
    <dbReference type="NCBI Taxonomy" id="27915"/>
    <lineage>
        <taxon>Eukaryota</taxon>
        <taxon>Metazoa</taxon>
        <taxon>Spiralia</taxon>
        <taxon>Lophotrochozoa</taxon>
        <taxon>Annelida</taxon>
        <taxon>Polychaeta</taxon>
        <taxon>Sedentaria</taxon>
        <taxon>Canalipalpata</taxon>
        <taxon>Sabellida</taxon>
        <taxon>Siboglinidae</taxon>
        <taxon>Ridgeia</taxon>
    </lineage>
</organism>
<sequence>MYGHWLNILITRSSCKNIQTHTSRRWLIGPYHSNCNLKVPIDQVLSKHNAFYRAIHSINIAAFMTDIITSDLVTHPKEHVSDLYTNTTFKYLRNCLTNTHPLNLNLCHKSRQLLG</sequence>
<keyword evidence="2" id="KW-1185">Reference proteome</keyword>
<proteinExistence type="predicted"/>
<dbReference type="Proteomes" id="UP001209878">
    <property type="component" value="Unassembled WGS sequence"/>
</dbReference>